<evidence type="ECO:0000256" key="2">
    <source>
        <dbReference type="SAM" id="MobiDB-lite"/>
    </source>
</evidence>
<accession>A0A1D1ZS27</accession>
<name>A0A1D1ZS27_AUXPR</name>
<comment type="similarity">
    <text evidence="1">Belongs to the CFAP298 family.</text>
</comment>
<sequence length="178" mass="19033">MVKLRVKCHGRPELPYEASVWENAGAALRSIVALLNTAAPGDEARINPTKSQPIHPPALPDPKRETGPIASAPIDPDAVHLFFAGKTLDPALPLSTALGTNEKTSAIVWVHPKASGRPPREPALGPDEQKQLMAWQFARQEAQRAAQEAAEPEDGGLGWADPGTLHCSLQGLTAVRLR</sequence>
<organism evidence="3">
    <name type="scientific">Auxenochlorella protothecoides</name>
    <name type="common">Green microalga</name>
    <name type="synonym">Chlorella protothecoides</name>
    <dbReference type="NCBI Taxonomy" id="3075"/>
    <lineage>
        <taxon>Eukaryota</taxon>
        <taxon>Viridiplantae</taxon>
        <taxon>Chlorophyta</taxon>
        <taxon>core chlorophytes</taxon>
        <taxon>Trebouxiophyceae</taxon>
        <taxon>Chlorellales</taxon>
        <taxon>Chlorellaceae</taxon>
        <taxon>Auxenochlorella</taxon>
    </lineage>
</organism>
<dbReference type="PANTHER" id="PTHR13238">
    <property type="entry name" value="PROTEIN C21ORF59"/>
    <property type="match status" value="1"/>
</dbReference>
<evidence type="ECO:0000256" key="1">
    <source>
        <dbReference type="ARBA" id="ARBA00009619"/>
    </source>
</evidence>
<evidence type="ECO:0000313" key="3">
    <source>
        <dbReference type="EMBL" id="JAT69709.1"/>
    </source>
</evidence>
<feature type="compositionally biased region" description="Low complexity" evidence="2">
    <location>
        <begin position="140"/>
        <end position="149"/>
    </location>
</feature>
<dbReference type="Pfam" id="PF11069">
    <property type="entry name" value="CFAP298"/>
    <property type="match status" value="1"/>
</dbReference>
<protein>
    <recommendedName>
        <fullName evidence="4">Ubiquitin-like domain-containing protein</fullName>
    </recommendedName>
</protein>
<gene>
    <name evidence="3" type="ORF">g.10475</name>
</gene>
<evidence type="ECO:0008006" key="4">
    <source>
        <dbReference type="Google" id="ProtNLM"/>
    </source>
</evidence>
<feature type="region of interest" description="Disordered" evidence="2">
    <location>
        <begin position="140"/>
        <end position="163"/>
    </location>
</feature>
<dbReference type="InterPro" id="IPR021298">
    <property type="entry name" value="CFAP298"/>
</dbReference>
<dbReference type="GO" id="GO:0003352">
    <property type="term" value="P:regulation of cilium movement"/>
    <property type="evidence" value="ECO:0007669"/>
    <property type="project" value="InterPro"/>
</dbReference>
<dbReference type="PANTHER" id="PTHR13238:SF0">
    <property type="entry name" value="CILIA- AND FLAGELLA-ASSOCIATED PROTEIN 298"/>
    <property type="match status" value="1"/>
</dbReference>
<feature type="region of interest" description="Disordered" evidence="2">
    <location>
        <begin position="43"/>
        <end position="66"/>
    </location>
</feature>
<reference evidence="3" key="1">
    <citation type="submission" date="2015-08" db="EMBL/GenBank/DDBJ databases">
        <authorList>
            <person name="Babu N.S."/>
            <person name="Beckwith C.J."/>
            <person name="Beseler K.G."/>
            <person name="Brison A."/>
            <person name="Carone J.V."/>
            <person name="Caskin T.P."/>
            <person name="Diamond M."/>
            <person name="Durham M.E."/>
            <person name="Foxe J.M."/>
            <person name="Go M."/>
            <person name="Henderson B.A."/>
            <person name="Jones I.B."/>
            <person name="McGettigan J.A."/>
            <person name="Micheletti S.J."/>
            <person name="Nasrallah M.E."/>
            <person name="Ortiz D."/>
            <person name="Piller C.R."/>
            <person name="Privatt S.R."/>
            <person name="Schneider S.L."/>
            <person name="Sharp S."/>
            <person name="Smith T.C."/>
            <person name="Stanton J.D."/>
            <person name="Ullery H.E."/>
            <person name="Wilson R.J."/>
            <person name="Serrano M.G."/>
            <person name="Buck G."/>
            <person name="Lee V."/>
            <person name="Wang Y."/>
            <person name="Carvalho R."/>
            <person name="Voegtly L."/>
            <person name="Shi R."/>
            <person name="Duckworth R."/>
            <person name="Johnson A."/>
            <person name="Loviza R."/>
            <person name="Walstead R."/>
            <person name="Shah Z."/>
            <person name="Kiflezghi M."/>
            <person name="Wade K."/>
            <person name="Ball S.L."/>
            <person name="Bradley K.W."/>
            <person name="Asai D.J."/>
            <person name="Bowman C.A."/>
            <person name="Russell D.A."/>
            <person name="Pope W.H."/>
            <person name="Jacobs-Sera D."/>
            <person name="Hendrix R.W."/>
            <person name="Hatfull G.F."/>
        </authorList>
    </citation>
    <scope>NUCLEOTIDE SEQUENCE</scope>
</reference>
<proteinExistence type="inferred from homology"/>
<dbReference type="AlphaFoldDB" id="A0A1D1ZS27"/>
<dbReference type="EMBL" id="GDKF01008913">
    <property type="protein sequence ID" value="JAT69709.1"/>
    <property type="molecule type" value="Transcribed_RNA"/>
</dbReference>